<dbReference type="InterPro" id="IPR036388">
    <property type="entry name" value="WH-like_DNA-bd_sf"/>
</dbReference>
<name>A0A521DEE7_SACCC</name>
<dbReference type="CDD" id="cd06445">
    <property type="entry name" value="ATase"/>
    <property type="match status" value="1"/>
</dbReference>
<evidence type="ECO:0000256" key="3">
    <source>
        <dbReference type="ARBA" id="ARBA00011918"/>
    </source>
</evidence>
<evidence type="ECO:0000256" key="6">
    <source>
        <dbReference type="ARBA" id="ARBA00022763"/>
    </source>
</evidence>
<organism evidence="11 12">
    <name type="scientific">Saccharicrinis carchari</name>
    <dbReference type="NCBI Taxonomy" id="1168039"/>
    <lineage>
        <taxon>Bacteria</taxon>
        <taxon>Pseudomonadati</taxon>
        <taxon>Bacteroidota</taxon>
        <taxon>Bacteroidia</taxon>
        <taxon>Marinilabiliales</taxon>
        <taxon>Marinilabiliaceae</taxon>
        <taxon>Saccharicrinis</taxon>
    </lineage>
</organism>
<evidence type="ECO:0000256" key="4">
    <source>
        <dbReference type="ARBA" id="ARBA00022603"/>
    </source>
</evidence>
<feature type="domain" description="Methylguanine DNA methyltransferase ribonuclease-like" evidence="10">
    <location>
        <begin position="8"/>
        <end position="83"/>
    </location>
</feature>
<dbReference type="EMBL" id="FXTB01000005">
    <property type="protein sequence ID" value="SMO69952.1"/>
    <property type="molecule type" value="Genomic_DNA"/>
</dbReference>
<gene>
    <name evidence="11" type="ORF">SAMN06265379_105118</name>
</gene>
<keyword evidence="5 11" id="KW-0808">Transferase</keyword>
<feature type="domain" description="Methylated-DNA-[protein]-cysteine S-methyltransferase DNA binding" evidence="9">
    <location>
        <begin position="88"/>
        <end position="167"/>
    </location>
</feature>
<dbReference type="SUPFAM" id="SSF46767">
    <property type="entry name" value="Methylated DNA-protein cysteine methyltransferase, C-terminal domain"/>
    <property type="match status" value="1"/>
</dbReference>
<evidence type="ECO:0000256" key="8">
    <source>
        <dbReference type="ARBA" id="ARBA00049348"/>
    </source>
</evidence>
<dbReference type="Pfam" id="PF02870">
    <property type="entry name" value="Methyltransf_1N"/>
    <property type="match status" value="1"/>
</dbReference>
<keyword evidence="6" id="KW-0227">DNA damage</keyword>
<dbReference type="InterPro" id="IPR036217">
    <property type="entry name" value="MethylDNA_cys_MeTrfase_DNAb"/>
</dbReference>
<dbReference type="AlphaFoldDB" id="A0A521DEE7"/>
<evidence type="ECO:0000313" key="11">
    <source>
        <dbReference type="EMBL" id="SMO69952.1"/>
    </source>
</evidence>
<comment type="catalytic activity">
    <reaction evidence="8">
        <text>a 6-O-methyl-2'-deoxyguanosine in DNA + L-cysteinyl-[protein] = S-methyl-L-cysteinyl-[protein] + a 2'-deoxyguanosine in DNA</text>
        <dbReference type="Rhea" id="RHEA:24000"/>
        <dbReference type="Rhea" id="RHEA-COMP:10131"/>
        <dbReference type="Rhea" id="RHEA-COMP:10132"/>
        <dbReference type="Rhea" id="RHEA-COMP:11367"/>
        <dbReference type="Rhea" id="RHEA-COMP:11368"/>
        <dbReference type="ChEBI" id="CHEBI:29950"/>
        <dbReference type="ChEBI" id="CHEBI:82612"/>
        <dbReference type="ChEBI" id="CHEBI:85445"/>
        <dbReference type="ChEBI" id="CHEBI:85448"/>
        <dbReference type="EC" id="2.1.1.63"/>
    </reaction>
</comment>
<dbReference type="PANTHER" id="PTHR10815">
    <property type="entry name" value="METHYLATED-DNA--PROTEIN-CYSTEINE METHYLTRANSFERASE"/>
    <property type="match status" value="1"/>
</dbReference>
<dbReference type="GO" id="GO:0006281">
    <property type="term" value="P:DNA repair"/>
    <property type="evidence" value="ECO:0007669"/>
    <property type="project" value="UniProtKB-KW"/>
</dbReference>
<dbReference type="InterPro" id="IPR036631">
    <property type="entry name" value="MGMT_N_sf"/>
</dbReference>
<dbReference type="PROSITE" id="PS00374">
    <property type="entry name" value="MGMT"/>
    <property type="match status" value="1"/>
</dbReference>
<keyword evidence="12" id="KW-1185">Reference proteome</keyword>
<evidence type="ECO:0000256" key="5">
    <source>
        <dbReference type="ARBA" id="ARBA00022679"/>
    </source>
</evidence>
<protein>
    <recommendedName>
        <fullName evidence="3">methylated-DNA--[protein]-cysteine S-methyltransferase</fullName>
        <ecNumber evidence="3">2.1.1.63</ecNumber>
    </recommendedName>
</protein>
<dbReference type="InterPro" id="IPR014048">
    <property type="entry name" value="MethylDNA_cys_MeTrfase_DNA-bd"/>
</dbReference>
<dbReference type="PANTHER" id="PTHR10815:SF5">
    <property type="entry name" value="METHYLATED-DNA--PROTEIN-CYSTEINE METHYLTRANSFERASE"/>
    <property type="match status" value="1"/>
</dbReference>
<dbReference type="InterPro" id="IPR001497">
    <property type="entry name" value="MethylDNA_cys_MeTrfase_AS"/>
</dbReference>
<comment type="similarity">
    <text evidence="2">Belongs to the MGMT family.</text>
</comment>
<dbReference type="GO" id="GO:0032259">
    <property type="term" value="P:methylation"/>
    <property type="evidence" value="ECO:0007669"/>
    <property type="project" value="UniProtKB-KW"/>
</dbReference>
<accession>A0A521DEE7</accession>
<evidence type="ECO:0000256" key="2">
    <source>
        <dbReference type="ARBA" id="ARBA00008711"/>
    </source>
</evidence>
<dbReference type="GO" id="GO:0003908">
    <property type="term" value="F:methylated-DNA-[protein]-cysteine S-methyltransferase activity"/>
    <property type="evidence" value="ECO:0007669"/>
    <property type="project" value="UniProtKB-EC"/>
</dbReference>
<dbReference type="InterPro" id="IPR008332">
    <property type="entry name" value="MethylG_MeTrfase_N"/>
</dbReference>
<dbReference type="Pfam" id="PF01035">
    <property type="entry name" value="DNA_binding_1"/>
    <property type="match status" value="1"/>
</dbReference>
<proteinExistence type="inferred from homology"/>
<dbReference type="Gene3D" id="3.30.160.70">
    <property type="entry name" value="Methylated DNA-protein cysteine methyltransferase domain"/>
    <property type="match status" value="1"/>
</dbReference>
<evidence type="ECO:0000259" key="10">
    <source>
        <dbReference type="Pfam" id="PF02870"/>
    </source>
</evidence>
<dbReference type="FunFam" id="1.10.10.10:FF:000214">
    <property type="entry name" value="Methylated-DNA--protein-cysteine methyltransferase"/>
    <property type="match status" value="1"/>
</dbReference>
<sequence>MALSIIIKYHHTPVGELIIGSHLNQLCLCDWRYRTMRAKIDKRIQTALGCTYATGDSAVIHNTVLQLEQYFARQRKQFELPLHFVGTDFQQKVWHQLIKIPYGHTCSYLDLSRTLGKEKAIRAVAAANGANALSIIVPCHRVIGSKGKMVGYAGGLFAKRKLLLLENSLNIPTQLSFC</sequence>
<evidence type="ECO:0000259" key="9">
    <source>
        <dbReference type="Pfam" id="PF01035"/>
    </source>
</evidence>
<evidence type="ECO:0000256" key="7">
    <source>
        <dbReference type="ARBA" id="ARBA00023204"/>
    </source>
</evidence>
<evidence type="ECO:0000256" key="1">
    <source>
        <dbReference type="ARBA" id="ARBA00001286"/>
    </source>
</evidence>
<dbReference type="EC" id="2.1.1.63" evidence="3"/>
<comment type="catalytic activity">
    <reaction evidence="1">
        <text>a 4-O-methyl-thymidine in DNA + L-cysteinyl-[protein] = a thymidine in DNA + S-methyl-L-cysteinyl-[protein]</text>
        <dbReference type="Rhea" id="RHEA:53428"/>
        <dbReference type="Rhea" id="RHEA-COMP:10131"/>
        <dbReference type="Rhea" id="RHEA-COMP:10132"/>
        <dbReference type="Rhea" id="RHEA-COMP:13555"/>
        <dbReference type="Rhea" id="RHEA-COMP:13556"/>
        <dbReference type="ChEBI" id="CHEBI:29950"/>
        <dbReference type="ChEBI" id="CHEBI:82612"/>
        <dbReference type="ChEBI" id="CHEBI:137386"/>
        <dbReference type="ChEBI" id="CHEBI:137387"/>
        <dbReference type="EC" id="2.1.1.63"/>
    </reaction>
</comment>
<reference evidence="11 12" key="1">
    <citation type="submission" date="2017-05" db="EMBL/GenBank/DDBJ databases">
        <authorList>
            <person name="Varghese N."/>
            <person name="Submissions S."/>
        </authorList>
    </citation>
    <scope>NUCLEOTIDE SEQUENCE [LARGE SCALE GENOMIC DNA]</scope>
    <source>
        <strain evidence="11 12">DSM 27040</strain>
    </source>
</reference>
<dbReference type="Gene3D" id="1.10.10.10">
    <property type="entry name" value="Winged helix-like DNA-binding domain superfamily/Winged helix DNA-binding domain"/>
    <property type="match status" value="1"/>
</dbReference>
<keyword evidence="7" id="KW-0234">DNA repair</keyword>
<dbReference type="OrthoDB" id="9802228at2"/>
<keyword evidence="4 11" id="KW-0489">Methyltransferase</keyword>
<dbReference type="SUPFAM" id="SSF53155">
    <property type="entry name" value="Methylated DNA-protein cysteine methyltransferase domain"/>
    <property type="match status" value="1"/>
</dbReference>
<dbReference type="Proteomes" id="UP000319040">
    <property type="component" value="Unassembled WGS sequence"/>
</dbReference>
<dbReference type="NCBIfam" id="TIGR00589">
    <property type="entry name" value="ogt"/>
    <property type="match status" value="1"/>
</dbReference>
<evidence type="ECO:0000313" key="12">
    <source>
        <dbReference type="Proteomes" id="UP000319040"/>
    </source>
</evidence>